<proteinExistence type="predicted"/>
<protein>
    <submittedName>
        <fullName evidence="1">Uncharacterized protein</fullName>
    </submittedName>
</protein>
<evidence type="ECO:0000313" key="1">
    <source>
        <dbReference type="EMBL" id="KAI9916053.1"/>
    </source>
</evidence>
<accession>A0ACC0WDN6</accession>
<name>A0ACC0WDN6_9STRA</name>
<comment type="caution">
    <text evidence="1">The sequence shown here is derived from an EMBL/GenBank/DDBJ whole genome shotgun (WGS) entry which is preliminary data.</text>
</comment>
<keyword evidence="2" id="KW-1185">Reference proteome</keyword>
<organism evidence="1 2">
    <name type="scientific">Peronosclerospora sorghi</name>
    <dbReference type="NCBI Taxonomy" id="230839"/>
    <lineage>
        <taxon>Eukaryota</taxon>
        <taxon>Sar</taxon>
        <taxon>Stramenopiles</taxon>
        <taxon>Oomycota</taxon>
        <taxon>Peronosporomycetes</taxon>
        <taxon>Peronosporales</taxon>
        <taxon>Peronosporaceae</taxon>
        <taxon>Peronosclerospora</taxon>
    </lineage>
</organism>
<reference evidence="1 2" key="1">
    <citation type="journal article" date="2022" name="bioRxiv">
        <title>The genome of the oomycete Peronosclerospora sorghi, a cosmopolitan pathogen of maize and sorghum, is inflated with dispersed pseudogenes.</title>
        <authorList>
            <person name="Fletcher K."/>
            <person name="Martin F."/>
            <person name="Isakeit T."/>
            <person name="Cavanaugh K."/>
            <person name="Magill C."/>
            <person name="Michelmore R."/>
        </authorList>
    </citation>
    <scope>NUCLEOTIDE SEQUENCE [LARGE SCALE GENOMIC DNA]</scope>
    <source>
        <strain evidence="1">P6</strain>
    </source>
</reference>
<gene>
    <name evidence="1" type="ORF">PsorP6_007997</name>
</gene>
<dbReference type="EMBL" id="CM047582">
    <property type="protein sequence ID" value="KAI9916053.1"/>
    <property type="molecule type" value="Genomic_DNA"/>
</dbReference>
<dbReference type="Proteomes" id="UP001163321">
    <property type="component" value="Chromosome 3"/>
</dbReference>
<sequence>MHLLRGETTWIDKPLHVEPILGKLVQIIPILANDHDSSCRGVLAKVPLRTIHEVGTSQREVLLPTTPDAFHS</sequence>
<evidence type="ECO:0000313" key="2">
    <source>
        <dbReference type="Proteomes" id="UP001163321"/>
    </source>
</evidence>